<dbReference type="PIRSF" id="PIRSF005426">
    <property type="entry name" value="Frp"/>
    <property type="match status" value="1"/>
</dbReference>
<sequence length="245" mass="27313">MKDVIETIKNHRSIRHYLDKPIPDAVLNEILQAAQSMPTSINGQQLSLIVIKDKNKRQKIAHLTGDQPWIAQAPVLVIFTADFYRSDLACRKNGQRQVIHESVEGTLVGAVDAGIAMGAAIIAAESLGLGIVPIGAVRRDPAQMINLLELPPYTYPLVGLVIGYPADPSALKPRFPSGTFVHEEVYQKDGVQNAIDEYDKKMEDYYKERGDKQTDWSSQVTGAYKQVYFPQVYPTMKKQGFLNDK</sequence>
<protein>
    <submittedName>
        <fullName evidence="7">FMN reductase [NAD(P)H]</fullName>
        <ecNumber evidence="7">1.5.1.39</ecNumber>
    </submittedName>
</protein>
<dbReference type="EC" id="1.5.1.39" evidence="7"/>
<dbReference type="PANTHER" id="PTHR43425">
    <property type="entry name" value="OXYGEN-INSENSITIVE NADPH NITROREDUCTASE"/>
    <property type="match status" value="1"/>
</dbReference>
<dbReference type="Proteomes" id="UP001239167">
    <property type="component" value="Unassembled WGS sequence"/>
</dbReference>
<comment type="caution">
    <text evidence="7">The sequence shown here is derived from an EMBL/GenBank/DDBJ whole genome shotgun (WGS) entry which is preliminary data.</text>
</comment>
<keyword evidence="5" id="KW-0521">NADP</keyword>
<gene>
    <name evidence="7" type="ORF">J2S01_002267</name>
</gene>
<evidence type="ECO:0000256" key="1">
    <source>
        <dbReference type="ARBA" id="ARBA00008366"/>
    </source>
</evidence>
<evidence type="ECO:0000256" key="2">
    <source>
        <dbReference type="ARBA" id="ARBA00022630"/>
    </source>
</evidence>
<dbReference type="GO" id="GO:0008752">
    <property type="term" value="F:FMN reductase [NAD(P)H] activity"/>
    <property type="evidence" value="ECO:0007669"/>
    <property type="project" value="UniProtKB-EC"/>
</dbReference>
<dbReference type="PANTHER" id="PTHR43425:SF2">
    <property type="entry name" value="OXYGEN-INSENSITIVE NADPH NITROREDUCTASE"/>
    <property type="match status" value="1"/>
</dbReference>
<dbReference type="Gene3D" id="3.40.109.10">
    <property type="entry name" value="NADH Oxidase"/>
    <property type="match status" value="1"/>
</dbReference>
<accession>A0ABT9YBQ9</accession>
<dbReference type="EMBL" id="JAUSUE010000017">
    <property type="protein sequence ID" value="MDQ0204539.1"/>
    <property type="molecule type" value="Genomic_DNA"/>
</dbReference>
<keyword evidence="4 5" id="KW-0560">Oxidoreductase</keyword>
<keyword evidence="2 5" id="KW-0285">Flavoprotein</keyword>
<dbReference type="CDD" id="cd02146">
    <property type="entry name" value="NfsA-like"/>
    <property type="match status" value="1"/>
</dbReference>
<keyword evidence="3 5" id="KW-0288">FMN</keyword>
<evidence type="ECO:0000256" key="4">
    <source>
        <dbReference type="ARBA" id="ARBA00023002"/>
    </source>
</evidence>
<evidence type="ECO:0000313" key="8">
    <source>
        <dbReference type="Proteomes" id="UP001239167"/>
    </source>
</evidence>
<proteinExistence type="inferred from homology"/>
<feature type="domain" description="Nitroreductase" evidence="6">
    <location>
        <begin position="8"/>
        <end position="164"/>
    </location>
</feature>
<evidence type="ECO:0000256" key="3">
    <source>
        <dbReference type="ARBA" id="ARBA00022643"/>
    </source>
</evidence>
<evidence type="ECO:0000259" key="6">
    <source>
        <dbReference type="Pfam" id="PF00881"/>
    </source>
</evidence>
<dbReference type="RefSeq" id="WP_196605558.1">
    <property type="nucleotide sequence ID" value="NZ_CP116940.1"/>
</dbReference>
<organism evidence="7 8">
    <name type="scientific">Pectinatus haikarae</name>
    <dbReference type="NCBI Taxonomy" id="349096"/>
    <lineage>
        <taxon>Bacteria</taxon>
        <taxon>Bacillati</taxon>
        <taxon>Bacillota</taxon>
        <taxon>Negativicutes</taxon>
        <taxon>Selenomonadales</taxon>
        <taxon>Selenomonadaceae</taxon>
        <taxon>Pectinatus</taxon>
    </lineage>
</organism>
<dbReference type="Pfam" id="PF00881">
    <property type="entry name" value="Nitroreductase"/>
    <property type="match status" value="1"/>
</dbReference>
<keyword evidence="8" id="KW-1185">Reference proteome</keyword>
<dbReference type="InterPro" id="IPR029479">
    <property type="entry name" value="Nitroreductase"/>
</dbReference>
<dbReference type="InterPro" id="IPR000415">
    <property type="entry name" value="Nitroreductase-like"/>
</dbReference>
<name>A0ABT9YBQ9_9FIRM</name>
<evidence type="ECO:0000256" key="5">
    <source>
        <dbReference type="PIRNR" id="PIRNR005426"/>
    </source>
</evidence>
<comment type="similarity">
    <text evidence="1 5">Belongs to the flavin oxidoreductase frp family.</text>
</comment>
<evidence type="ECO:0000313" key="7">
    <source>
        <dbReference type="EMBL" id="MDQ0204539.1"/>
    </source>
</evidence>
<dbReference type="SUPFAM" id="SSF55469">
    <property type="entry name" value="FMN-dependent nitroreductase-like"/>
    <property type="match status" value="1"/>
</dbReference>
<dbReference type="InterPro" id="IPR016446">
    <property type="entry name" value="Flavin_OxRdtase_Frp"/>
</dbReference>
<reference evidence="7 8" key="1">
    <citation type="submission" date="2023-07" db="EMBL/GenBank/DDBJ databases">
        <title>Genomic Encyclopedia of Type Strains, Phase IV (KMG-IV): sequencing the most valuable type-strain genomes for metagenomic binning, comparative biology and taxonomic classification.</title>
        <authorList>
            <person name="Goeker M."/>
        </authorList>
    </citation>
    <scope>NUCLEOTIDE SEQUENCE [LARGE SCALE GENOMIC DNA]</scope>
    <source>
        <strain evidence="7 8">DSM 16980</strain>
    </source>
</reference>